<dbReference type="Gene3D" id="2.30.42.10">
    <property type="match status" value="1"/>
</dbReference>
<proteinExistence type="predicted"/>
<accession>A0ABU9AYM3</accession>
<protein>
    <submittedName>
        <fullName evidence="1">PDZ domain-containing protein</fullName>
    </submittedName>
</protein>
<dbReference type="Proteomes" id="UP001371305">
    <property type="component" value="Unassembled WGS sequence"/>
</dbReference>
<dbReference type="SUPFAM" id="SSF50156">
    <property type="entry name" value="PDZ domain-like"/>
    <property type="match status" value="1"/>
</dbReference>
<comment type="caution">
    <text evidence="1">The sequence shown here is derived from an EMBL/GenBank/DDBJ whole genome shotgun (WGS) entry which is preliminary data.</text>
</comment>
<dbReference type="InterPro" id="IPR036034">
    <property type="entry name" value="PDZ_sf"/>
</dbReference>
<dbReference type="EMBL" id="JBBUKT010000009">
    <property type="protein sequence ID" value="MEK7952874.1"/>
    <property type="molecule type" value="Genomic_DNA"/>
</dbReference>
<organism evidence="1 2">
    <name type="scientific">Luteolibacter soli</name>
    <dbReference type="NCBI Taxonomy" id="3135280"/>
    <lineage>
        <taxon>Bacteria</taxon>
        <taxon>Pseudomonadati</taxon>
        <taxon>Verrucomicrobiota</taxon>
        <taxon>Verrucomicrobiia</taxon>
        <taxon>Verrucomicrobiales</taxon>
        <taxon>Verrucomicrobiaceae</taxon>
        <taxon>Luteolibacter</taxon>
    </lineage>
</organism>
<sequence>MIGITRLNLSAVVLASSLWSLIPAVRAEKPSAVEAAGQKESFKEVLFQAEYDRRVARLDQSRLDPAKVAASKLPDFGVIVNDVTAGSQADKAGLKAGWIIDKYNGEDQWNHRQRFPTPPGAKPRREVEAVSPDGERKTFQFEAGLLGFNSSNAHRPEQYLLRQAPRGAWDRDMLVAVQAWHSGDRELLETALAQAVKKGMPANSFSRYYGAILSLDRGDQAGAKSLLDQVLAEVAKDGEIPRFYRSGIRTLALGMGDYALLRKGIAELDGFREELQAEMIGPWEEWAKSAPKESLVSRIKTKEKADLLPSIVTVKDGWERFYRIDDPAGFKDGTHFAQKPLPDYDDYCFAPEKPVKDVVWEIRGGYGDIQAPGTFNEIAFYLVDLKKRKAAAEDGRYSIPLWTVAGLRLRNDVKDGRTLYLSAGINPIEIPTQRSLPLLNEVQTGELVKQIKEGKAAPIADRKRGFVIQLIRLGKEAEVVVNGVPYLRLPVDPSVGELGCVVHSAGMAVAIDGMKFEELK</sequence>
<name>A0ABU9AYM3_9BACT</name>
<keyword evidence="2" id="KW-1185">Reference proteome</keyword>
<evidence type="ECO:0000313" key="2">
    <source>
        <dbReference type="Proteomes" id="UP001371305"/>
    </source>
</evidence>
<dbReference type="RefSeq" id="WP_341406633.1">
    <property type="nucleotide sequence ID" value="NZ_JBBUKT010000009.1"/>
</dbReference>
<reference evidence="1 2" key="1">
    <citation type="submission" date="2024-04" db="EMBL/GenBank/DDBJ databases">
        <title>Luteolibacter sp. isolated from soil.</title>
        <authorList>
            <person name="An J."/>
        </authorList>
    </citation>
    <scope>NUCLEOTIDE SEQUENCE [LARGE SCALE GENOMIC DNA]</scope>
    <source>
        <strain evidence="1 2">Y139</strain>
    </source>
</reference>
<gene>
    <name evidence="1" type="ORF">WKV53_20345</name>
</gene>
<evidence type="ECO:0000313" key="1">
    <source>
        <dbReference type="EMBL" id="MEK7952874.1"/>
    </source>
</evidence>